<comment type="caution">
    <text evidence="1">The sequence shown here is derived from an EMBL/GenBank/DDBJ whole genome shotgun (WGS) entry which is preliminary data.</text>
</comment>
<dbReference type="SUPFAM" id="SSF56672">
    <property type="entry name" value="DNA/RNA polymerases"/>
    <property type="match status" value="1"/>
</dbReference>
<accession>A0AA35SL76</accession>
<protein>
    <submittedName>
        <fullName evidence="1">DNA polymerase nu</fullName>
    </submittedName>
</protein>
<dbReference type="Proteomes" id="UP001174909">
    <property type="component" value="Unassembled WGS sequence"/>
</dbReference>
<evidence type="ECO:0000313" key="2">
    <source>
        <dbReference type="Proteomes" id="UP001174909"/>
    </source>
</evidence>
<sequence>MSLLGPLMVALYHRLVETNLWDLFTEVETKLVPILGAMEATGVQVDTEKLLHFDELLKLRIAHVESTAHKV</sequence>
<dbReference type="InterPro" id="IPR043502">
    <property type="entry name" value="DNA/RNA_pol_sf"/>
</dbReference>
<proteinExistence type="predicted"/>
<organism evidence="1 2">
    <name type="scientific">Geodia barretti</name>
    <name type="common">Barrett's horny sponge</name>
    <dbReference type="NCBI Taxonomy" id="519541"/>
    <lineage>
        <taxon>Eukaryota</taxon>
        <taxon>Metazoa</taxon>
        <taxon>Porifera</taxon>
        <taxon>Demospongiae</taxon>
        <taxon>Heteroscleromorpha</taxon>
        <taxon>Tetractinellida</taxon>
        <taxon>Astrophorina</taxon>
        <taxon>Geodiidae</taxon>
        <taxon>Geodia</taxon>
    </lineage>
</organism>
<gene>
    <name evidence="1" type="ORF">GBAR_LOCUS17950</name>
</gene>
<evidence type="ECO:0000313" key="1">
    <source>
        <dbReference type="EMBL" id="CAI8031634.1"/>
    </source>
</evidence>
<dbReference type="AlphaFoldDB" id="A0AA35SL76"/>
<name>A0AA35SL76_GEOBA</name>
<keyword evidence="2" id="KW-1185">Reference proteome</keyword>
<dbReference type="EMBL" id="CASHTH010002554">
    <property type="protein sequence ID" value="CAI8031634.1"/>
    <property type="molecule type" value="Genomic_DNA"/>
</dbReference>
<reference evidence="1" key="1">
    <citation type="submission" date="2023-03" db="EMBL/GenBank/DDBJ databases">
        <authorList>
            <person name="Steffen K."/>
            <person name="Cardenas P."/>
        </authorList>
    </citation>
    <scope>NUCLEOTIDE SEQUENCE</scope>
</reference>